<dbReference type="Proteomes" id="UP000294881">
    <property type="component" value="Unassembled WGS sequence"/>
</dbReference>
<evidence type="ECO:0000313" key="2">
    <source>
        <dbReference type="EMBL" id="TCO11461.1"/>
    </source>
</evidence>
<dbReference type="AlphaFoldDB" id="A0A4R2GQ56"/>
<feature type="transmembrane region" description="Helical" evidence="1">
    <location>
        <begin position="20"/>
        <end position="41"/>
    </location>
</feature>
<dbReference type="EMBL" id="SLWL01000012">
    <property type="protein sequence ID" value="TCO11461.1"/>
    <property type="molecule type" value="Genomic_DNA"/>
</dbReference>
<organism evidence="2 3">
    <name type="scientific">Camelimonas lactis</name>
    <dbReference type="NCBI Taxonomy" id="659006"/>
    <lineage>
        <taxon>Bacteria</taxon>
        <taxon>Pseudomonadati</taxon>
        <taxon>Pseudomonadota</taxon>
        <taxon>Alphaproteobacteria</taxon>
        <taxon>Hyphomicrobiales</taxon>
        <taxon>Chelatococcaceae</taxon>
        <taxon>Camelimonas</taxon>
    </lineage>
</organism>
<dbReference type="RefSeq" id="WP_132008855.1">
    <property type="nucleotide sequence ID" value="NZ_JBHUNN010000002.1"/>
</dbReference>
<keyword evidence="1" id="KW-0812">Transmembrane</keyword>
<keyword evidence="1" id="KW-0472">Membrane</keyword>
<accession>A0A4R2GQ56</accession>
<evidence type="ECO:0000256" key="1">
    <source>
        <dbReference type="SAM" id="Phobius"/>
    </source>
</evidence>
<keyword evidence="1" id="KW-1133">Transmembrane helix</keyword>
<evidence type="ECO:0000313" key="3">
    <source>
        <dbReference type="Proteomes" id="UP000294881"/>
    </source>
</evidence>
<name>A0A4R2GQ56_9HYPH</name>
<keyword evidence="3" id="KW-1185">Reference proteome</keyword>
<protein>
    <submittedName>
        <fullName evidence="2">Uncharacterized protein</fullName>
    </submittedName>
</protein>
<gene>
    <name evidence="2" type="ORF">EV666_11248</name>
</gene>
<comment type="caution">
    <text evidence="2">The sequence shown here is derived from an EMBL/GenBank/DDBJ whole genome shotgun (WGS) entry which is preliminary data.</text>
</comment>
<reference evidence="2 3" key="1">
    <citation type="submission" date="2019-03" db="EMBL/GenBank/DDBJ databases">
        <title>Genomic Encyclopedia of Type Strains, Phase IV (KMG-IV): sequencing the most valuable type-strain genomes for metagenomic binning, comparative biology and taxonomic classification.</title>
        <authorList>
            <person name="Goeker M."/>
        </authorList>
    </citation>
    <scope>NUCLEOTIDE SEQUENCE [LARGE SCALE GENOMIC DNA]</scope>
    <source>
        <strain evidence="2 3">DSM 22958</strain>
    </source>
</reference>
<proteinExistence type="predicted"/>
<sequence>MILRGSRSSSQPPSRLTASVIEQLLIATLIAVAIVTAVGTIRNSLPAAVQGVGESYAAR</sequence>